<organism evidence="3 4">
    <name type="scientific">Paraburkholderia phenazinium</name>
    <dbReference type="NCBI Taxonomy" id="60549"/>
    <lineage>
        <taxon>Bacteria</taxon>
        <taxon>Pseudomonadati</taxon>
        <taxon>Pseudomonadota</taxon>
        <taxon>Betaproteobacteria</taxon>
        <taxon>Burkholderiales</taxon>
        <taxon>Burkholderiaceae</taxon>
        <taxon>Paraburkholderia</taxon>
    </lineage>
</organism>
<accession>A0A1N6K069</accession>
<keyword evidence="5" id="KW-1185">Reference proteome</keyword>
<protein>
    <submittedName>
        <fullName evidence="3">NIPSNAP protein</fullName>
    </submittedName>
</protein>
<dbReference type="RefSeq" id="WP_074267546.1">
    <property type="nucleotide sequence ID" value="NZ_FSRM01000002.1"/>
</dbReference>
<dbReference type="Pfam" id="PF07978">
    <property type="entry name" value="NIPSNAP"/>
    <property type="match status" value="1"/>
</dbReference>
<evidence type="ECO:0000313" key="2">
    <source>
        <dbReference type="EMBL" id="SIO42507.1"/>
    </source>
</evidence>
<dbReference type="AlphaFoldDB" id="A0A1N6K069"/>
<name>A0A1N6K069_9BURK</name>
<dbReference type="EMBL" id="FSRU01000001">
    <property type="protein sequence ID" value="SIO42507.1"/>
    <property type="molecule type" value="Genomic_DNA"/>
</dbReference>
<dbReference type="Proteomes" id="UP000184693">
    <property type="component" value="Unassembled WGS sequence"/>
</dbReference>
<reference evidence="4 5" key="1">
    <citation type="submission" date="2016-11" db="EMBL/GenBank/DDBJ databases">
        <authorList>
            <person name="Jaros S."/>
            <person name="Januszkiewicz K."/>
            <person name="Wedrychowicz H."/>
        </authorList>
    </citation>
    <scope>NUCLEOTIDE SEQUENCE [LARGE SCALE GENOMIC DNA]</scope>
    <source>
        <strain evidence="3 4">GAS86</strain>
        <strain evidence="2 5">GAS95</strain>
    </source>
</reference>
<proteinExistence type="predicted"/>
<gene>
    <name evidence="2" type="ORF">SAMN05444165_3067</name>
    <name evidence="3" type="ORF">SAMN05444168_5590</name>
</gene>
<evidence type="ECO:0000313" key="5">
    <source>
        <dbReference type="Proteomes" id="UP000185151"/>
    </source>
</evidence>
<feature type="domain" description="NIPSNAP" evidence="1">
    <location>
        <begin position="3"/>
        <end position="104"/>
    </location>
</feature>
<dbReference type="Proteomes" id="UP000185151">
    <property type="component" value="Unassembled WGS sequence"/>
</dbReference>
<dbReference type="SUPFAM" id="SSF54909">
    <property type="entry name" value="Dimeric alpha+beta barrel"/>
    <property type="match status" value="1"/>
</dbReference>
<evidence type="ECO:0000313" key="4">
    <source>
        <dbReference type="Proteomes" id="UP000184693"/>
    </source>
</evidence>
<evidence type="ECO:0000313" key="3">
    <source>
        <dbReference type="EMBL" id="SIO49863.1"/>
    </source>
</evidence>
<dbReference type="EMBL" id="FSRM01000002">
    <property type="protein sequence ID" value="SIO49863.1"/>
    <property type="molecule type" value="Genomic_DNA"/>
</dbReference>
<dbReference type="InterPro" id="IPR012577">
    <property type="entry name" value="NIPSNAP"/>
</dbReference>
<evidence type="ECO:0000259" key="1">
    <source>
        <dbReference type="Pfam" id="PF07978"/>
    </source>
</evidence>
<dbReference type="OrthoDB" id="8905985at2"/>
<dbReference type="InterPro" id="IPR011008">
    <property type="entry name" value="Dimeric_a/b-barrel"/>
</dbReference>
<dbReference type="Gene3D" id="3.30.70.100">
    <property type="match status" value="1"/>
</dbReference>
<sequence length="107" mass="12281">MFYELRTYICTPGRLHAVAERFEHPVLGIFHELGIQTIGFWTTEADSKSELIYLLKWNSEAERAEKMGAFLKDPRWLEAKLSSERDGPIVESFSAKTLTPTTFSALR</sequence>